<sequence length="124" mass="14057">MKKRWLFEGLVVLILLVLAAFSLSTSHHQQAHYTLDHEKIVYNGGMLKNKFNGHGKLTLKNKDYYVGNFKDGQFSGHGTFKSHEKWQYRGNFTAGVPDGKGTLTTANKKNYRGVFKKGELVHAD</sequence>
<comment type="caution">
    <text evidence="2">The sequence shown here is derived from an EMBL/GenBank/DDBJ whole genome shotgun (WGS) entry which is preliminary data.</text>
</comment>
<dbReference type="PANTHER" id="PTHR43215">
    <property type="entry name" value="RADIAL SPOKE HEAD 1 HOMOLOG"/>
    <property type="match status" value="1"/>
</dbReference>
<name>A0ABW1UI93_9LACO</name>
<keyword evidence="1" id="KW-0677">Repeat</keyword>
<dbReference type="Proteomes" id="UP001596227">
    <property type="component" value="Unassembled WGS sequence"/>
</dbReference>
<evidence type="ECO:0000313" key="2">
    <source>
        <dbReference type="EMBL" id="MFC6295836.1"/>
    </source>
</evidence>
<dbReference type="InterPro" id="IPR003409">
    <property type="entry name" value="MORN"/>
</dbReference>
<gene>
    <name evidence="2" type="ORF">ACFQH1_11550</name>
</gene>
<evidence type="ECO:0000313" key="3">
    <source>
        <dbReference type="Proteomes" id="UP001596227"/>
    </source>
</evidence>
<protein>
    <recommendedName>
        <fullName evidence="4">MORN repeat protein</fullName>
    </recommendedName>
</protein>
<reference evidence="3" key="1">
    <citation type="journal article" date="2019" name="Int. J. Syst. Evol. Microbiol.">
        <title>The Global Catalogue of Microorganisms (GCM) 10K type strain sequencing project: providing services to taxonomists for standard genome sequencing and annotation.</title>
        <authorList>
            <consortium name="The Broad Institute Genomics Platform"/>
            <consortium name="The Broad Institute Genome Sequencing Center for Infectious Disease"/>
            <person name="Wu L."/>
            <person name="Ma J."/>
        </authorList>
    </citation>
    <scope>NUCLEOTIDE SEQUENCE [LARGE SCALE GENOMIC DNA]</scope>
    <source>
        <strain evidence="3">CCM 8934</strain>
    </source>
</reference>
<keyword evidence="3" id="KW-1185">Reference proteome</keyword>
<dbReference type="SUPFAM" id="SSF82185">
    <property type="entry name" value="Histone H3 K4-specific methyltransferase SET7/9 N-terminal domain"/>
    <property type="match status" value="1"/>
</dbReference>
<accession>A0ABW1UI93</accession>
<dbReference type="Gene3D" id="2.20.110.10">
    <property type="entry name" value="Histone H3 K4-specific methyltransferase SET7/9 N-terminal domain"/>
    <property type="match status" value="1"/>
</dbReference>
<dbReference type="EMBL" id="JBHSSB010000031">
    <property type="protein sequence ID" value="MFC6295836.1"/>
    <property type="molecule type" value="Genomic_DNA"/>
</dbReference>
<dbReference type="PANTHER" id="PTHR43215:SF14">
    <property type="entry name" value="RADIAL SPOKE HEAD 1 HOMOLOG"/>
    <property type="match status" value="1"/>
</dbReference>
<evidence type="ECO:0008006" key="4">
    <source>
        <dbReference type="Google" id="ProtNLM"/>
    </source>
</evidence>
<organism evidence="2 3">
    <name type="scientific">Lactiplantibacillus daoliensis</name>
    <dbReference type="NCBI Taxonomy" id="2559916"/>
    <lineage>
        <taxon>Bacteria</taxon>
        <taxon>Bacillati</taxon>
        <taxon>Bacillota</taxon>
        <taxon>Bacilli</taxon>
        <taxon>Lactobacillales</taxon>
        <taxon>Lactobacillaceae</taxon>
        <taxon>Lactiplantibacillus</taxon>
    </lineage>
</organism>
<proteinExistence type="predicted"/>
<dbReference type="SMART" id="SM00698">
    <property type="entry name" value="MORN"/>
    <property type="match status" value="3"/>
</dbReference>
<evidence type="ECO:0000256" key="1">
    <source>
        <dbReference type="ARBA" id="ARBA00022737"/>
    </source>
</evidence>
<dbReference type="RefSeq" id="WP_137607716.1">
    <property type="nucleotide sequence ID" value="NZ_BJDH01000006.1"/>
</dbReference>
<dbReference type="Pfam" id="PF02493">
    <property type="entry name" value="MORN"/>
    <property type="match status" value="3"/>
</dbReference>